<comment type="similarity">
    <text evidence="3">Belongs to the CENP-Q/OKP1 family.</text>
</comment>
<dbReference type="Ensembl" id="ENSCVAT00000030352.1">
    <property type="protein sequence ID" value="ENSCVAP00000012489.1"/>
    <property type="gene ID" value="ENSCVAG00000014908.1"/>
</dbReference>
<keyword evidence="8" id="KW-0175">Coiled coil</keyword>
<keyword evidence="11" id="KW-1185">Reference proteome</keyword>
<keyword evidence="7" id="KW-0137">Centromere</keyword>
<dbReference type="GO" id="GO:0000775">
    <property type="term" value="C:chromosome, centromeric region"/>
    <property type="evidence" value="ECO:0007669"/>
    <property type="project" value="UniProtKB-SubCell"/>
</dbReference>
<evidence type="ECO:0000256" key="9">
    <source>
        <dbReference type="SAM" id="MobiDB-lite"/>
    </source>
</evidence>
<dbReference type="Ensembl" id="ENSCVAT00000019752.1">
    <property type="protein sequence ID" value="ENSCVAP00000028079.1"/>
    <property type="gene ID" value="ENSCVAG00000014908.1"/>
</dbReference>
<evidence type="ECO:0000256" key="4">
    <source>
        <dbReference type="ARBA" id="ARBA00016397"/>
    </source>
</evidence>
<evidence type="ECO:0000256" key="5">
    <source>
        <dbReference type="ARBA" id="ARBA00022454"/>
    </source>
</evidence>
<dbReference type="AlphaFoldDB" id="A0A3Q2E905"/>
<evidence type="ECO:0000313" key="11">
    <source>
        <dbReference type="Proteomes" id="UP000265020"/>
    </source>
</evidence>
<feature type="region of interest" description="Disordered" evidence="9">
    <location>
        <begin position="1"/>
        <end position="56"/>
    </location>
</feature>
<accession>A0A3Q2E905</accession>
<evidence type="ECO:0000256" key="1">
    <source>
        <dbReference type="ARBA" id="ARBA00004123"/>
    </source>
</evidence>
<dbReference type="STRING" id="28743.ENSCVAP00000012489"/>
<comment type="subcellular location">
    <subcellularLocation>
        <location evidence="2">Chromosome</location>
        <location evidence="2">Centromere</location>
    </subcellularLocation>
    <subcellularLocation>
        <location evidence="1">Nucleus</location>
    </subcellularLocation>
</comment>
<dbReference type="InterPro" id="IPR025212">
    <property type="entry name" value="CAD_CENP-Q"/>
</dbReference>
<dbReference type="GeneID" id="107090676"/>
<proteinExistence type="inferred from homology"/>
<dbReference type="PANTHER" id="PTHR31345:SF3">
    <property type="entry name" value="CENTROMERE PROTEIN Q"/>
    <property type="match status" value="1"/>
</dbReference>
<evidence type="ECO:0000256" key="8">
    <source>
        <dbReference type="SAM" id="Coils"/>
    </source>
</evidence>
<dbReference type="RefSeq" id="XP_015239707.1">
    <property type="nucleotide sequence ID" value="XM_015384221.1"/>
</dbReference>
<sequence>MKPTRGSSRPSSKAPNGKKKQGKTSGSTADQGQVQNRHDRINKSKPLQKKKVSKIKKVPDSWILTPPSTITTMENILDLSILATLAQKQTEKKEIQDHLNIIKNRFLARCAKLKVPVQKGEDLKCSSVRHQEETKKSVLGKRTLKALEENLKAVLSLLEKTEEQAVSLQQSCSMLQDELEEEEGKAAEVLPKRDRGVLKLPPLHPQKEEAILESRLRKIIPKSECEPIARKLGDVLQKPEPTQDEQLLLQQAQEHAGHLFPSLNRRASHLERV</sequence>
<dbReference type="GeneTree" id="ENSGT00940000177906"/>
<keyword evidence="5" id="KW-0158">Chromosome</keyword>
<evidence type="ECO:0000256" key="7">
    <source>
        <dbReference type="ARBA" id="ARBA00023328"/>
    </source>
</evidence>
<evidence type="ECO:0000313" key="10">
    <source>
        <dbReference type="Ensembl" id="ENSCVAP00000028079.1"/>
    </source>
</evidence>
<feature type="compositionally biased region" description="Basic residues" evidence="9">
    <location>
        <begin position="46"/>
        <end position="56"/>
    </location>
</feature>
<feature type="coiled-coil region" evidence="8">
    <location>
        <begin position="144"/>
        <end position="185"/>
    </location>
</feature>
<reference evidence="10" key="1">
    <citation type="submission" date="2025-05" db="UniProtKB">
        <authorList>
            <consortium name="Ensembl"/>
        </authorList>
    </citation>
    <scope>IDENTIFICATION</scope>
</reference>
<dbReference type="CTD" id="55166"/>
<name>A0A3Q2E905_CYPVA</name>
<protein>
    <recommendedName>
        <fullName evidence="4">Centromere protein Q</fullName>
    </recommendedName>
</protein>
<evidence type="ECO:0000256" key="3">
    <source>
        <dbReference type="ARBA" id="ARBA00008191"/>
    </source>
</evidence>
<dbReference type="Pfam" id="PF13094">
    <property type="entry name" value="CENP-Q"/>
    <property type="match status" value="1"/>
</dbReference>
<dbReference type="OrthoDB" id="8927710at2759"/>
<dbReference type="RefSeq" id="XP_015239715.1">
    <property type="nucleotide sequence ID" value="XM_015384229.1"/>
</dbReference>
<dbReference type="PANTHER" id="PTHR31345">
    <property type="entry name" value="CENTROMERE PROTEIN Q"/>
    <property type="match status" value="1"/>
</dbReference>
<dbReference type="OMA" id="LESKIHW"/>
<organism evidence="10 11">
    <name type="scientific">Cyprinodon variegatus</name>
    <name type="common">Sheepshead minnow</name>
    <dbReference type="NCBI Taxonomy" id="28743"/>
    <lineage>
        <taxon>Eukaryota</taxon>
        <taxon>Metazoa</taxon>
        <taxon>Chordata</taxon>
        <taxon>Craniata</taxon>
        <taxon>Vertebrata</taxon>
        <taxon>Euteleostomi</taxon>
        <taxon>Actinopterygii</taxon>
        <taxon>Neopterygii</taxon>
        <taxon>Teleostei</taxon>
        <taxon>Neoteleostei</taxon>
        <taxon>Acanthomorphata</taxon>
        <taxon>Ovalentaria</taxon>
        <taxon>Atherinomorphae</taxon>
        <taxon>Cyprinodontiformes</taxon>
        <taxon>Cyprinodontidae</taxon>
        <taxon>Cyprinodon</taxon>
    </lineage>
</organism>
<feature type="compositionally biased region" description="Polar residues" evidence="9">
    <location>
        <begin position="1"/>
        <end position="14"/>
    </location>
</feature>
<evidence type="ECO:0000256" key="6">
    <source>
        <dbReference type="ARBA" id="ARBA00023242"/>
    </source>
</evidence>
<evidence type="ECO:0000256" key="2">
    <source>
        <dbReference type="ARBA" id="ARBA00004584"/>
    </source>
</evidence>
<dbReference type="KEGG" id="cvg:107090676"/>
<dbReference type="GO" id="GO:0005634">
    <property type="term" value="C:nucleus"/>
    <property type="evidence" value="ECO:0007669"/>
    <property type="project" value="UniProtKB-SubCell"/>
</dbReference>
<keyword evidence="6" id="KW-0539">Nucleus</keyword>
<dbReference type="Proteomes" id="UP000265020">
    <property type="component" value="Unassembled WGS sequence"/>
</dbReference>